<evidence type="ECO:0000313" key="7">
    <source>
        <dbReference type="Proteomes" id="UP001197378"/>
    </source>
</evidence>
<organism evidence="6 7">
    <name type="scientific">Igneacidithiobacillus copahuensis</name>
    <dbReference type="NCBI Taxonomy" id="2724909"/>
    <lineage>
        <taxon>Bacteria</taxon>
        <taxon>Pseudomonadati</taxon>
        <taxon>Pseudomonadota</taxon>
        <taxon>Acidithiobacillia</taxon>
        <taxon>Acidithiobacillales</taxon>
        <taxon>Acidithiobacillaceae</taxon>
        <taxon>Igneacidithiobacillus</taxon>
    </lineage>
</organism>
<comment type="caution">
    <text evidence="6">The sequence shown here is derived from an EMBL/GenBank/DDBJ whole genome shotgun (WGS) entry which is preliminary data.</text>
</comment>
<comment type="similarity">
    <text evidence="1">Belongs to the Gfa family.</text>
</comment>
<evidence type="ECO:0000256" key="1">
    <source>
        <dbReference type="ARBA" id="ARBA00005495"/>
    </source>
</evidence>
<evidence type="ECO:0000256" key="3">
    <source>
        <dbReference type="ARBA" id="ARBA00022833"/>
    </source>
</evidence>
<evidence type="ECO:0000256" key="4">
    <source>
        <dbReference type="ARBA" id="ARBA00023239"/>
    </source>
</evidence>
<name>A0AAE2YPJ5_9PROT</name>
<dbReference type="GO" id="GO:0016846">
    <property type="term" value="F:carbon-sulfur lyase activity"/>
    <property type="evidence" value="ECO:0007669"/>
    <property type="project" value="InterPro"/>
</dbReference>
<keyword evidence="4" id="KW-0456">Lyase</keyword>
<dbReference type="AlphaFoldDB" id="A0AAE2YPJ5"/>
<evidence type="ECO:0000313" key="6">
    <source>
        <dbReference type="EMBL" id="MBU2787891.1"/>
    </source>
</evidence>
<keyword evidence="3" id="KW-0862">Zinc</keyword>
<reference evidence="6" key="1">
    <citation type="journal article" date="2021" name="ISME J.">
        <title>Genomic evolution of the class Acidithiobacillia: deep-branching Proteobacteria living in extreme acidic conditions.</title>
        <authorList>
            <person name="Moya-Beltran A."/>
            <person name="Beard S."/>
            <person name="Rojas-Villalobos C."/>
            <person name="Issotta F."/>
            <person name="Gallardo Y."/>
            <person name="Ulloa R."/>
            <person name="Giaveno A."/>
            <person name="Degli Esposti M."/>
            <person name="Johnson D.B."/>
            <person name="Quatrini R."/>
        </authorList>
    </citation>
    <scope>NUCLEOTIDE SEQUENCE</scope>
    <source>
        <strain evidence="6">VAN18-1</strain>
    </source>
</reference>
<evidence type="ECO:0000259" key="5">
    <source>
        <dbReference type="PROSITE" id="PS51891"/>
    </source>
</evidence>
<accession>A0AAE2YPJ5</accession>
<gene>
    <name evidence="6" type="ORF">HFQ13_06690</name>
</gene>
<dbReference type="Gene3D" id="3.90.1590.10">
    <property type="entry name" value="glutathione-dependent formaldehyde- activating enzyme (gfa)"/>
    <property type="match status" value="1"/>
</dbReference>
<dbReference type="PANTHER" id="PTHR33337:SF40">
    <property type="entry name" value="CENP-V_GFA DOMAIN-CONTAINING PROTEIN-RELATED"/>
    <property type="match status" value="1"/>
</dbReference>
<dbReference type="SUPFAM" id="SSF51316">
    <property type="entry name" value="Mss4-like"/>
    <property type="match status" value="1"/>
</dbReference>
<evidence type="ECO:0000256" key="2">
    <source>
        <dbReference type="ARBA" id="ARBA00022723"/>
    </source>
</evidence>
<dbReference type="PANTHER" id="PTHR33337">
    <property type="entry name" value="GFA DOMAIN-CONTAINING PROTEIN"/>
    <property type="match status" value="1"/>
</dbReference>
<dbReference type="Pfam" id="PF04828">
    <property type="entry name" value="GFA"/>
    <property type="match status" value="1"/>
</dbReference>
<proteinExistence type="inferred from homology"/>
<dbReference type="Proteomes" id="UP001197378">
    <property type="component" value="Unassembled WGS sequence"/>
</dbReference>
<dbReference type="EMBL" id="JAAXYO010000087">
    <property type="protein sequence ID" value="MBU2787891.1"/>
    <property type="molecule type" value="Genomic_DNA"/>
</dbReference>
<dbReference type="InterPro" id="IPR011057">
    <property type="entry name" value="Mss4-like_sf"/>
</dbReference>
<dbReference type="RefSeq" id="WP_215885481.1">
    <property type="nucleotide sequence ID" value="NZ_JAAXYO010000087.1"/>
</dbReference>
<keyword evidence="7" id="KW-1185">Reference proteome</keyword>
<keyword evidence="2" id="KW-0479">Metal-binding</keyword>
<dbReference type="InterPro" id="IPR006913">
    <property type="entry name" value="CENP-V/GFA"/>
</dbReference>
<feature type="domain" description="CENP-V/GFA" evidence="5">
    <location>
        <begin position="5"/>
        <end position="122"/>
    </location>
</feature>
<dbReference type="GO" id="GO:0046872">
    <property type="term" value="F:metal ion binding"/>
    <property type="evidence" value="ECO:0007669"/>
    <property type="project" value="UniProtKB-KW"/>
</dbReference>
<dbReference type="PROSITE" id="PS51891">
    <property type="entry name" value="CENP_V_GFA"/>
    <property type="match status" value="1"/>
</dbReference>
<sequence>MDTRLLGGCLCGDVRYDAAGDPVFMVNCHCRDCQKTSGGAFVPAIFIPEESVEISGTVKYYESISDSGKNISRGFCPKCGSQLFAKLERYAGLLGLRAGTLDDPTLFKPNVDIFTSSAAHWDFMNPALPKFQREPI</sequence>
<protein>
    <submittedName>
        <fullName evidence="6">GFA family protein</fullName>
    </submittedName>
</protein>